<evidence type="ECO:0000313" key="2">
    <source>
        <dbReference type="Proteomes" id="UP000318815"/>
    </source>
</evidence>
<reference evidence="1 2" key="1">
    <citation type="submission" date="2019-08" db="EMBL/GenBank/DDBJ databases">
        <title>Whole genome sequencing of chitin degrading bacteria Chitinophaga pinensis YS16.</title>
        <authorList>
            <person name="Singh R.P."/>
            <person name="Manchanda G."/>
            <person name="Maurya I.K."/>
            <person name="Joshi N.K."/>
            <person name="Srivastava A.K."/>
        </authorList>
    </citation>
    <scope>NUCLEOTIDE SEQUENCE [LARGE SCALE GENOMIC DNA]</scope>
    <source>
        <strain evidence="1 2">YS-16</strain>
    </source>
</reference>
<protein>
    <submittedName>
        <fullName evidence="1">Uncharacterized protein</fullName>
    </submittedName>
</protein>
<dbReference type="Proteomes" id="UP000318815">
    <property type="component" value="Unassembled WGS sequence"/>
</dbReference>
<keyword evidence="2" id="KW-1185">Reference proteome</keyword>
<name>A0A5C6LQG9_9BACT</name>
<comment type="caution">
    <text evidence="1">The sequence shown here is derived from an EMBL/GenBank/DDBJ whole genome shotgun (WGS) entry which is preliminary data.</text>
</comment>
<gene>
    <name evidence="1" type="ORF">FEF09_16985</name>
</gene>
<dbReference type="EMBL" id="VOHS01000016">
    <property type="protein sequence ID" value="TWV99432.1"/>
    <property type="molecule type" value="Genomic_DNA"/>
</dbReference>
<dbReference type="AlphaFoldDB" id="A0A5C6LQG9"/>
<organism evidence="1 2">
    <name type="scientific">Chitinophaga pinensis</name>
    <dbReference type="NCBI Taxonomy" id="79329"/>
    <lineage>
        <taxon>Bacteria</taxon>
        <taxon>Pseudomonadati</taxon>
        <taxon>Bacteroidota</taxon>
        <taxon>Chitinophagia</taxon>
        <taxon>Chitinophagales</taxon>
        <taxon>Chitinophagaceae</taxon>
        <taxon>Chitinophaga</taxon>
    </lineage>
</organism>
<dbReference type="RefSeq" id="WP_146306224.1">
    <property type="nucleotide sequence ID" value="NZ_VOHS01000016.1"/>
</dbReference>
<sequence length="90" mass="8873">MKAHASVQIVIGKNVTPVIVIGLVGLMNPAVGIPLALSYLTGAAVLPAPQAIGSAAAGANTNTEVTATEATTSTTSVAKPITVTDELYAS</sequence>
<accession>A0A5C6LQG9</accession>
<proteinExistence type="predicted"/>
<evidence type="ECO:0000313" key="1">
    <source>
        <dbReference type="EMBL" id="TWV99432.1"/>
    </source>
</evidence>